<keyword evidence="3" id="KW-0804">Transcription</keyword>
<dbReference type="AlphaFoldDB" id="A0A7J6W0M2"/>
<dbReference type="Pfam" id="PF26576">
    <property type="entry name" value="IBH1_N"/>
    <property type="match status" value="1"/>
</dbReference>
<name>A0A7J6W0M2_THATH</name>
<evidence type="ECO:0000259" key="5">
    <source>
        <dbReference type="Pfam" id="PF26576"/>
    </source>
</evidence>
<dbReference type="SUPFAM" id="SSF47459">
    <property type="entry name" value="HLH, helix-loop-helix DNA-binding domain"/>
    <property type="match status" value="1"/>
</dbReference>
<organism evidence="6 7">
    <name type="scientific">Thalictrum thalictroides</name>
    <name type="common">Rue-anemone</name>
    <name type="synonym">Anemone thalictroides</name>
    <dbReference type="NCBI Taxonomy" id="46969"/>
    <lineage>
        <taxon>Eukaryota</taxon>
        <taxon>Viridiplantae</taxon>
        <taxon>Streptophyta</taxon>
        <taxon>Embryophyta</taxon>
        <taxon>Tracheophyta</taxon>
        <taxon>Spermatophyta</taxon>
        <taxon>Magnoliopsida</taxon>
        <taxon>Ranunculales</taxon>
        <taxon>Ranunculaceae</taxon>
        <taxon>Thalictroideae</taxon>
        <taxon>Thalictrum</taxon>
    </lineage>
</organism>
<comment type="caution">
    <text evidence="6">The sequence shown here is derived from an EMBL/GenBank/DDBJ whole genome shotgun (WGS) entry which is preliminary data.</text>
</comment>
<evidence type="ECO:0000313" key="6">
    <source>
        <dbReference type="EMBL" id="KAF5190487.1"/>
    </source>
</evidence>
<dbReference type="GO" id="GO:0006355">
    <property type="term" value="P:regulation of DNA-templated transcription"/>
    <property type="evidence" value="ECO:0007669"/>
    <property type="project" value="InterPro"/>
</dbReference>
<comment type="subcellular location">
    <subcellularLocation>
        <location evidence="1">Nucleus</location>
    </subcellularLocation>
</comment>
<dbReference type="Proteomes" id="UP000554482">
    <property type="component" value="Unassembled WGS sequence"/>
</dbReference>
<keyword evidence="2" id="KW-0805">Transcription regulation</keyword>
<dbReference type="OrthoDB" id="1922093at2759"/>
<gene>
    <name evidence="6" type="ORF">FRX31_019924</name>
</gene>
<protein>
    <submittedName>
        <fullName evidence="6">Transcription factor ibh1-like</fullName>
    </submittedName>
</protein>
<dbReference type="GO" id="GO:0005634">
    <property type="term" value="C:nucleus"/>
    <property type="evidence" value="ECO:0007669"/>
    <property type="project" value="UniProtKB-SubCell"/>
</dbReference>
<dbReference type="InterPro" id="IPR044660">
    <property type="entry name" value="IBH1-like"/>
</dbReference>
<dbReference type="EMBL" id="JABWDY010024130">
    <property type="protein sequence ID" value="KAF5190487.1"/>
    <property type="molecule type" value="Genomic_DNA"/>
</dbReference>
<dbReference type="GO" id="GO:0000976">
    <property type="term" value="F:transcription cis-regulatory region binding"/>
    <property type="evidence" value="ECO:0007669"/>
    <property type="project" value="UniProtKB-ARBA"/>
</dbReference>
<keyword evidence="4" id="KW-0539">Nucleus</keyword>
<accession>A0A7J6W0M2</accession>
<evidence type="ECO:0000256" key="1">
    <source>
        <dbReference type="ARBA" id="ARBA00004123"/>
    </source>
</evidence>
<dbReference type="GO" id="GO:0046983">
    <property type="term" value="F:protein dimerization activity"/>
    <property type="evidence" value="ECO:0007669"/>
    <property type="project" value="InterPro"/>
</dbReference>
<evidence type="ECO:0000256" key="2">
    <source>
        <dbReference type="ARBA" id="ARBA00023015"/>
    </source>
</evidence>
<dbReference type="InterPro" id="IPR059002">
    <property type="entry name" value="IBH1_N"/>
</dbReference>
<dbReference type="PANTHER" id="PTHR33124:SF5">
    <property type="entry name" value="TRANSCRIPTION FACTOR IBH1-LIKE 1"/>
    <property type="match status" value="1"/>
</dbReference>
<evidence type="ECO:0000313" key="7">
    <source>
        <dbReference type="Proteomes" id="UP000554482"/>
    </source>
</evidence>
<feature type="domain" description="IBH1-like N-terminal" evidence="5">
    <location>
        <begin position="5"/>
        <end position="67"/>
    </location>
</feature>
<dbReference type="PANTHER" id="PTHR33124">
    <property type="entry name" value="TRANSCRIPTION FACTOR IBH1-LIKE 1"/>
    <property type="match status" value="1"/>
</dbReference>
<evidence type="ECO:0000256" key="3">
    <source>
        <dbReference type="ARBA" id="ARBA00023163"/>
    </source>
</evidence>
<dbReference type="CDD" id="cd11444">
    <property type="entry name" value="bHLH_AtIBH1_like"/>
    <property type="match status" value="1"/>
</dbReference>
<dbReference type="InterPro" id="IPR036638">
    <property type="entry name" value="HLH_DNA-bd_sf"/>
</dbReference>
<dbReference type="InterPro" id="IPR044549">
    <property type="entry name" value="bHLH_AtIBH1-like"/>
</dbReference>
<keyword evidence="7" id="KW-1185">Reference proteome</keyword>
<reference evidence="6 7" key="1">
    <citation type="submission" date="2020-06" db="EMBL/GenBank/DDBJ databases">
        <title>Transcriptomic and genomic resources for Thalictrum thalictroides and T. hernandezii: Facilitating candidate gene discovery in an emerging model plant lineage.</title>
        <authorList>
            <person name="Arias T."/>
            <person name="Riano-Pachon D.M."/>
            <person name="Di Stilio V.S."/>
        </authorList>
    </citation>
    <scope>NUCLEOTIDE SEQUENCE [LARGE SCALE GENOMIC DNA]</scope>
    <source>
        <strain evidence="7">cv. WT478/WT964</strain>
        <tissue evidence="6">Leaves</tissue>
    </source>
</reference>
<evidence type="ECO:0000256" key="4">
    <source>
        <dbReference type="ARBA" id="ARBA00023242"/>
    </source>
</evidence>
<sequence>MRPPSSFKQEFFKKWVVGLQYYGTSSRDMNILERKKAIKLSADVAMASARDGKTYWSRYLIAKASKEDDCISKNLVKNILGNEYERLTKPSSSSSSIHQCSSSKWIRSKNIVRRSCNMRRIRKHAQKHVLASSIIAKRMVKKRTQVLKALVPGGESMDEFCLLEETIDYLLSLQAQVDVMHKLVNASGLPS</sequence>
<proteinExistence type="predicted"/>